<evidence type="ECO:0000256" key="1">
    <source>
        <dbReference type="SAM" id="SignalP"/>
    </source>
</evidence>
<dbReference type="RefSeq" id="WP_066134524.1">
    <property type="nucleotide sequence ID" value="NZ_FKIF01000010.1"/>
</dbReference>
<dbReference type="InterPro" id="IPR021267">
    <property type="entry name" value="DUF2844"/>
</dbReference>
<evidence type="ECO:0000313" key="3">
    <source>
        <dbReference type="Proteomes" id="UP000076848"/>
    </source>
</evidence>
<dbReference type="AlphaFoldDB" id="A0A157SWR8"/>
<dbReference type="EMBL" id="FKIF01000010">
    <property type="protein sequence ID" value="SAI74781.1"/>
    <property type="molecule type" value="Genomic_DNA"/>
</dbReference>
<proteinExistence type="predicted"/>
<dbReference type="OrthoDB" id="7561239at2"/>
<dbReference type="STRING" id="288768.SAMEA3906486_05499"/>
<keyword evidence="3" id="KW-1185">Reference proteome</keyword>
<gene>
    <name evidence="2" type="ORF">SAMEA3906486_05499</name>
</gene>
<accession>A0A157SWR8</accession>
<dbReference type="Pfam" id="PF11005">
    <property type="entry name" value="DUF2844"/>
    <property type="match status" value="1"/>
</dbReference>
<dbReference type="Proteomes" id="UP000076848">
    <property type="component" value="Unassembled WGS sequence"/>
</dbReference>
<reference evidence="2 3" key="1">
    <citation type="submission" date="2016-04" db="EMBL/GenBank/DDBJ databases">
        <authorList>
            <consortium name="Pathogen Informatics"/>
        </authorList>
    </citation>
    <scope>NUCLEOTIDE SEQUENCE [LARGE SCALE GENOMIC DNA]</scope>
    <source>
        <strain evidence="2 3">H050680373</strain>
    </source>
</reference>
<evidence type="ECO:0000313" key="2">
    <source>
        <dbReference type="EMBL" id="SAI74781.1"/>
    </source>
</evidence>
<protein>
    <submittedName>
        <fullName evidence="2">Protein of uncharacterized function (DUF2844)</fullName>
    </submittedName>
</protein>
<sequence length="153" mass="15973">MAKWHYAVLASIACAALPAHAELGGTPTWPAPQIDTLQARALAATTPPFNVIQTLLPTGTTVREYVTPSGTVFGVVWDGPDMPPLNTLLGAYFSTYRQALDARRAARRGGAPGPVQVEEAGLTVQSGGHMGSFIGRAYLTNSIPSGATAADIR</sequence>
<feature type="chain" id="PRO_5007616612" evidence="1">
    <location>
        <begin position="22"/>
        <end position="153"/>
    </location>
</feature>
<feature type="signal peptide" evidence="1">
    <location>
        <begin position="1"/>
        <end position="21"/>
    </location>
</feature>
<name>A0A157SWR8_9BORD</name>
<keyword evidence="1" id="KW-0732">Signal</keyword>
<organism evidence="2 3">
    <name type="scientific">Bordetella ansorpii</name>
    <dbReference type="NCBI Taxonomy" id="288768"/>
    <lineage>
        <taxon>Bacteria</taxon>
        <taxon>Pseudomonadati</taxon>
        <taxon>Pseudomonadota</taxon>
        <taxon>Betaproteobacteria</taxon>
        <taxon>Burkholderiales</taxon>
        <taxon>Alcaligenaceae</taxon>
        <taxon>Bordetella</taxon>
    </lineage>
</organism>